<keyword evidence="1" id="KW-0812">Transmembrane</keyword>
<dbReference type="Proteomes" id="UP000664578">
    <property type="component" value="Unassembled WGS sequence"/>
</dbReference>
<name>A0A8I1MGI7_9BACI</name>
<accession>A0A8I1MGI7</accession>
<evidence type="ECO:0000313" key="3">
    <source>
        <dbReference type="Proteomes" id="UP000664578"/>
    </source>
</evidence>
<reference evidence="2" key="1">
    <citation type="submission" date="2020-12" db="EMBL/GenBank/DDBJ databases">
        <title>PHA producing bacteria isolated from mangrove.</title>
        <authorList>
            <person name="Zheng W."/>
            <person name="Yu S."/>
            <person name="Huang Y."/>
        </authorList>
    </citation>
    <scope>NUCLEOTIDE SEQUENCE</scope>
    <source>
        <strain evidence="2">GN22-4</strain>
    </source>
</reference>
<organism evidence="2 3">
    <name type="scientific">Priestia flexa</name>
    <dbReference type="NCBI Taxonomy" id="86664"/>
    <lineage>
        <taxon>Bacteria</taxon>
        <taxon>Bacillati</taxon>
        <taxon>Bacillota</taxon>
        <taxon>Bacilli</taxon>
        <taxon>Bacillales</taxon>
        <taxon>Bacillaceae</taxon>
        <taxon>Priestia</taxon>
    </lineage>
</organism>
<feature type="transmembrane region" description="Helical" evidence="1">
    <location>
        <begin position="127"/>
        <end position="146"/>
    </location>
</feature>
<keyword evidence="1" id="KW-0472">Membrane</keyword>
<feature type="transmembrane region" description="Helical" evidence="1">
    <location>
        <begin position="54"/>
        <end position="75"/>
    </location>
</feature>
<feature type="transmembrane region" description="Helical" evidence="1">
    <location>
        <begin position="96"/>
        <end position="115"/>
    </location>
</feature>
<comment type="caution">
    <text evidence="2">The sequence shown here is derived from an EMBL/GenBank/DDBJ whole genome shotgun (WGS) entry which is preliminary data.</text>
</comment>
<evidence type="ECO:0000256" key="1">
    <source>
        <dbReference type="SAM" id="Phobius"/>
    </source>
</evidence>
<evidence type="ECO:0000313" key="2">
    <source>
        <dbReference type="EMBL" id="MBN8251872.1"/>
    </source>
</evidence>
<keyword evidence="1" id="KW-1133">Transmembrane helix</keyword>
<feature type="transmembrane region" description="Helical" evidence="1">
    <location>
        <begin position="22"/>
        <end position="42"/>
    </location>
</feature>
<dbReference type="AlphaFoldDB" id="A0A8I1MGI7"/>
<dbReference type="EMBL" id="JAEMWV010000004">
    <property type="protein sequence ID" value="MBN8251872.1"/>
    <property type="molecule type" value="Genomic_DNA"/>
</dbReference>
<gene>
    <name evidence="2" type="ORF">JF537_09790</name>
</gene>
<proteinExistence type="predicted"/>
<sequence>MTVKESWLSCILPDDEYKAQRIVYFLGEGALFMLGSLGFLLIGTQVFSAWNIPIQLLAGIPIILFVAYVFIRYIVSGIQYTNVMSERAFEKEKKRIVVKSISFIVLFPLLYVLFLGWQAFSEKSFDVAGIVLISGVLMFLAEYISLKRSYAKNKELLD</sequence>
<dbReference type="RefSeq" id="WP_206782552.1">
    <property type="nucleotide sequence ID" value="NZ_JAEMWV010000004.1"/>
</dbReference>
<protein>
    <submittedName>
        <fullName evidence="2">DUF3278 domain-containing protein</fullName>
    </submittedName>
</protein>